<evidence type="ECO:0000313" key="4">
    <source>
        <dbReference type="Proteomes" id="UP000245670"/>
    </source>
</evidence>
<evidence type="ECO:0000259" key="2">
    <source>
        <dbReference type="Pfam" id="PF03544"/>
    </source>
</evidence>
<feature type="domain" description="TonB C-terminal" evidence="2">
    <location>
        <begin position="187"/>
        <end position="245"/>
    </location>
</feature>
<dbReference type="Proteomes" id="UP000245670">
    <property type="component" value="Unassembled WGS sequence"/>
</dbReference>
<keyword evidence="4" id="KW-1185">Reference proteome</keyword>
<keyword evidence="1" id="KW-1133">Transmembrane helix</keyword>
<accession>A0A2U2JBR8</accession>
<reference evidence="3 4" key="1">
    <citation type="submission" date="2018-05" db="EMBL/GenBank/DDBJ databases">
        <title>Polaribacter aquimarinus sp. nov., isolated from sediment in a sediment of sea.</title>
        <authorList>
            <person name="Lu D."/>
        </authorList>
    </citation>
    <scope>NUCLEOTIDE SEQUENCE [LARGE SCALE GENOMIC DNA]</scope>
    <source>
        <strain evidence="3 4">ZY113</strain>
    </source>
</reference>
<protein>
    <recommendedName>
        <fullName evidence="2">TonB C-terminal domain-containing protein</fullName>
    </recommendedName>
</protein>
<dbReference type="EMBL" id="QFFG01000002">
    <property type="protein sequence ID" value="PWG05778.1"/>
    <property type="molecule type" value="Genomic_DNA"/>
</dbReference>
<dbReference type="Pfam" id="PF03544">
    <property type="entry name" value="TonB_C"/>
    <property type="match status" value="1"/>
</dbReference>
<proteinExistence type="predicted"/>
<feature type="transmembrane region" description="Helical" evidence="1">
    <location>
        <begin position="15"/>
        <end position="35"/>
    </location>
</feature>
<dbReference type="AlphaFoldDB" id="A0A2U2JBR8"/>
<name>A0A2U2JBR8_9FLAO</name>
<dbReference type="Gene3D" id="3.30.1150.10">
    <property type="match status" value="1"/>
</dbReference>
<dbReference type="SUPFAM" id="SSF74653">
    <property type="entry name" value="TolA/TonB C-terminal domain"/>
    <property type="match status" value="1"/>
</dbReference>
<gene>
    <name evidence="3" type="ORF">DIS07_04860</name>
</gene>
<dbReference type="InterPro" id="IPR037682">
    <property type="entry name" value="TonB_C"/>
</dbReference>
<dbReference type="OrthoDB" id="1522859at2"/>
<dbReference type="GO" id="GO:0055085">
    <property type="term" value="P:transmembrane transport"/>
    <property type="evidence" value="ECO:0007669"/>
    <property type="project" value="InterPro"/>
</dbReference>
<keyword evidence="1" id="KW-0472">Membrane</keyword>
<evidence type="ECO:0000313" key="3">
    <source>
        <dbReference type="EMBL" id="PWG05778.1"/>
    </source>
</evidence>
<organism evidence="3 4">
    <name type="scientific">Polaribacter aquimarinus</name>
    <dbReference type="NCBI Taxonomy" id="2100726"/>
    <lineage>
        <taxon>Bacteria</taxon>
        <taxon>Pseudomonadati</taxon>
        <taxon>Bacteroidota</taxon>
        <taxon>Flavobacteriia</taxon>
        <taxon>Flavobacteriales</taxon>
        <taxon>Flavobacteriaceae</taxon>
    </lineage>
</organism>
<keyword evidence="1" id="KW-0812">Transmembrane</keyword>
<dbReference type="RefSeq" id="WP_109404111.1">
    <property type="nucleotide sequence ID" value="NZ_QFFG01000002.1"/>
</dbReference>
<comment type="caution">
    <text evidence="3">The sequence shown here is derived from an EMBL/GenBank/DDBJ whole genome shotgun (WGS) entry which is preliminary data.</text>
</comment>
<evidence type="ECO:0000256" key="1">
    <source>
        <dbReference type="SAM" id="Phobius"/>
    </source>
</evidence>
<sequence>MKNLKKLPTKQLEKFSNIFTQLGLVLVLFIVYITLEHQTVQKTIPISDVYEPETVYIEPDRVVKFVKEVKSKPKKQTPKKVQKFFPDEIKKGDNDLPEIKIFNTSEEDPQLIDIENVQVVKIENPIIEDVDFINIQNAPIFKGCESLTEEKNKICFERKMKQFVQRNFDIDLASDLGLKSGNHKIYTQFVIDKKGKIVDLKVKATHKQLEREANRIILKIPKFTPGKQREKPVRVKYTLPILFNIQ</sequence>